<evidence type="ECO:0000313" key="2">
    <source>
        <dbReference type="EMBL" id="GGX58072.1"/>
    </source>
</evidence>
<dbReference type="GO" id="GO:0016705">
    <property type="term" value="F:oxidoreductase activity, acting on paired donors, with incorporation or reduction of molecular oxygen"/>
    <property type="evidence" value="ECO:0007669"/>
    <property type="project" value="InterPro"/>
</dbReference>
<dbReference type="Pfam" id="PF05834">
    <property type="entry name" value="Lycopene_cycl"/>
    <property type="match status" value="1"/>
</dbReference>
<evidence type="ECO:0008006" key="4">
    <source>
        <dbReference type="Google" id="ProtNLM"/>
    </source>
</evidence>
<protein>
    <recommendedName>
        <fullName evidence="4">Lycopene beta-cyclase</fullName>
    </recommendedName>
</protein>
<keyword evidence="3" id="KW-1185">Reference proteome</keyword>
<dbReference type="EMBL" id="BMYV01000001">
    <property type="protein sequence ID" value="GGX58072.1"/>
    <property type="molecule type" value="Genomic_DNA"/>
</dbReference>
<dbReference type="NCBIfam" id="TIGR01790">
    <property type="entry name" value="carotene-cycl"/>
    <property type="match status" value="1"/>
</dbReference>
<dbReference type="InterPro" id="IPR010108">
    <property type="entry name" value="Lycopene_cyclase_b/e"/>
</dbReference>
<gene>
    <name evidence="2" type="ORF">GCM10011309_04050</name>
</gene>
<organism evidence="2 3">
    <name type="scientific">Litorimonas cladophorae</name>
    <dbReference type="NCBI Taxonomy" id="1220491"/>
    <lineage>
        <taxon>Bacteria</taxon>
        <taxon>Pseudomonadati</taxon>
        <taxon>Pseudomonadota</taxon>
        <taxon>Alphaproteobacteria</taxon>
        <taxon>Maricaulales</taxon>
        <taxon>Robiginitomaculaceae</taxon>
    </lineage>
</organism>
<dbReference type="GO" id="GO:0045436">
    <property type="term" value="F:lycopene beta cyclase activity"/>
    <property type="evidence" value="ECO:0007669"/>
    <property type="project" value="InterPro"/>
</dbReference>
<dbReference type="SUPFAM" id="SSF51905">
    <property type="entry name" value="FAD/NAD(P)-binding domain"/>
    <property type="match status" value="1"/>
</dbReference>
<dbReference type="InterPro" id="IPR008461">
    <property type="entry name" value="CrtY"/>
</dbReference>
<comment type="similarity">
    <text evidence="1">Belongs to the lycopene cyclase family.</text>
</comment>
<accession>A0A918NCT2</accession>
<dbReference type="NCBIfam" id="TIGR01789">
    <property type="entry name" value="lycopene_cycl"/>
    <property type="match status" value="1"/>
</dbReference>
<proteinExistence type="inferred from homology"/>
<dbReference type="AlphaFoldDB" id="A0A918NCT2"/>
<sequence length="400" mass="46048">MIIVGAGLSGLLTAWRCLDVNPNLTVQILEASERIGGDHTWSFNLTDVSEELRDWIKPFIAHQWDRYDVKFPKRKRILDIPYCTGNSDTLRACVQPHIDRGRLRVLLNTSVEDISPEFVVLKSGEKLTATCVLDARGFELNDDVFLGYQKFVGHVIKTKTPHGVERPIIMDATVPQLGGYRFVYCLPYSETELLVEDTYYTDGPELQSQEVDARIKDYIRDRLSVDHYEVIRRETGVLPITLANDVHPHAYLKTSTKIGIRGGFYHAVTGYSFPDALDLAYWTAWEFETARETNFPMDGEQMKFNVGLLKKVKKRNERFLRLLNRMLFRAAKPTERYAVLQRFYGLNQGLIERFYAGTLTRRDKARILIGKPPVPVLKALYNFSETAFIKRERAKRESSK</sequence>
<dbReference type="Proteomes" id="UP000600865">
    <property type="component" value="Unassembled WGS sequence"/>
</dbReference>
<reference evidence="2 3" key="1">
    <citation type="journal article" date="2014" name="Int. J. Syst. Evol. Microbiol.">
        <title>Complete genome sequence of Corynebacterium casei LMG S-19264T (=DSM 44701T), isolated from a smear-ripened cheese.</title>
        <authorList>
            <consortium name="US DOE Joint Genome Institute (JGI-PGF)"/>
            <person name="Walter F."/>
            <person name="Albersmeier A."/>
            <person name="Kalinowski J."/>
            <person name="Ruckert C."/>
        </authorList>
    </citation>
    <scope>NUCLEOTIDE SEQUENCE [LARGE SCALE GENOMIC DNA]</scope>
    <source>
        <strain evidence="2 3">KCTC 23968</strain>
    </source>
</reference>
<evidence type="ECO:0000313" key="3">
    <source>
        <dbReference type="Proteomes" id="UP000600865"/>
    </source>
</evidence>
<comment type="caution">
    <text evidence="2">The sequence shown here is derived from an EMBL/GenBank/DDBJ whole genome shotgun (WGS) entry which is preliminary data.</text>
</comment>
<name>A0A918NCT2_9PROT</name>
<dbReference type="Gene3D" id="3.50.50.60">
    <property type="entry name" value="FAD/NAD(P)-binding domain"/>
    <property type="match status" value="1"/>
</dbReference>
<evidence type="ECO:0000256" key="1">
    <source>
        <dbReference type="ARBA" id="ARBA00006599"/>
    </source>
</evidence>
<dbReference type="GO" id="GO:0016117">
    <property type="term" value="P:carotenoid biosynthetic process"/>
    <property type="evidence" value="ECO:0007669"/>
    <property type="project" value="InterPro"/>
</dbReference>
<dbReference type="InterPro" id="IPR036188">
    <property type="entry name" value="FAD/NAD-bd_sf"/>
</dbReference>